<proteinExistence type="predicted"/>
<dbReference type="AlphaFoldDB" id="A0A9X1W0M3"/>
<reference evidence="1" key="1">
    <citation type="submission" date="2022-03" db="EMBL/GenBank/DDBJ databases">
        <authorList>
            <person name="Woo C.Y."/>
        </authorList>
    </citation>
    <scope>NUCLEOTIDE SEQUENCE</scope>
    <source>
        <strain evidence="1">CYS-02</strain>
    </source>
</reference>
<accession>A0A9X1W0M3</accession>
<evidence type="ECO:0000313" key="2">
    <source>
        <dbReference type="Proteomes" id="UP001139447"/>
    </source>
</evidence>
<dbReference type="EMBL" id="JALGBI010000003">
    <property type="protein sequence ID" value="MCJ0765629.1"/>
    <property type="molecule type" value="Genomic_DNA"/>
</dbReference>
<dbReference type="PANTHER" id="PTHR30441">
    <property type="entry name" value="DUF748 DOMAIN-CONTAINING PROTEIN"/>
    <property type="match status" value="1"/>
</dbReference>
<sequence>MSRIFKWLAASLLLAAALLGAAAFALHLWLGSGDFRLRLAREASAALGVQVLLDGVYVTVWPLPAVAFDGVRVQSQPAVTLQRVEIRPAWGALLQGRLEVATLVLHEAVLPQQGLAAILGMLQKKKHTTTAGPGPEADEAEKSSASITRWLPRRTVLDGVTWQGAGGRRSTVSGEARLGPDGLPDTASLNVVAGAWQGAQATLQRQAPGWQLKVAVGGGTVEGSLQWLPAPGGVLALQGRLETRGVEVAALTAPSRPLSGRLEASTTFSARAANPGALADALQTQTRFTVQGAVLHGLDLAKAVTTVGLSRGGETRLDTLTGQVNTQGRAAQLSQLVARSGVLTASGSVAVSPARALSGRISVDAAGGIVGVPLAVGGTLEAPEVTLTRGAMLGAAIGTAVMPGVGTGAGARLGDKISNGVGKLFGK</sequence>
<dbReference type="PANTHER" id="PTHR30441:SF8">
    <property type="entry name" value="DUF748 DOMAIN-CONTAINING PROTEIN"/>
    <property type="match status" value="1"/>
</dbReference>
<dbReference type="GO" id="GO:0090313">
    <property type="term" value="P:regulation of protein targeting to membrane"/>
    <property type="evidence" value="ECO:0007669"/>
    <property type="project" value="TreeGrafter"/>
</dbReference>
<protein>
    <submittedName>
        <fullName evidence="1">AsmA family protein</fullName>
    </submittedName>
</protein>
<keyword evidence="2" id="KW-1185">Reference proteome</keyword>
<organism evidence="1 2">
    <name type="scientific">Variovorax terrae</name>
    <dbReference type="NCBI Taxonomy" id="2923278"/>
    <lineage>
        <taxon>Bacteria</taxon>
        <taxon>Pseudomonadati</taxon>
        <taxon>Pseudomonadota</taxon>
        <taxon>Betaproteobacteria</taxon>
        <taxon>Burkholderiales</taxon>
        <taxon>Comamonadaceae</taxon>
        <taxon>Variovorax</taxon>
    </lineage>
</organism>
<comment type="caution">
    <text evidence="1">The sequence shown here is derived from an EMBL/GenBank/DDBJ whole genome shotgun (WGS) entry which is preliminary data.</text>
</comment>
<dbReference type="GO" id="GO:0005886">
    <property type="term" value="C:plasma membrane"/>
    <property type="evidence" value="ECO:0007669"/>
    <property type="project" value="TreeGrafter"/>
</dbReference>
<dbReference type="RefSeq" id="WP_243309232.1">
    <property type="nucleotide sequence ID" value="NZ_JALGBI010000003.1"/>
</dbReference>
<gene>
    <name evidence="1" type="ORF">MMF98_20645</name>
</gene>
<name>A0A9X1W0M3_9BURK</name>
<evidence type="ECO:0000313" key="1">
    <source>
        <dbReference type="EMBL" id="MCJ0765629.1"/>
    </source>
</evidence>
<dbReference type="Proteomes" id="UP001139447">
    <property type="component" value="Unassembled WGS sequence"/>
</dbReference>
<dbReference type="InterPro" id="IPR052894">
    <property type="entry name" value="AsmA-related"/>
</dbReference>